<feature type="transmembrane region" description="Helical" evidence="6">
    <location>
        <begin position="320"/>
        <end position="344"/>
    </location>
</feature>
<feature type="domain" description="EamA" evidence="7">
    <location>
        <begin position="286"/>
        <end position="420"/>
    </location>
</feature>
<dbReference type="Pfam" id="PF00892">
    <property type="entry name" value="EamA"/>
    <property type="match status" value="2"/>
</dbReference>
<dbReference type="GO" id="GO:0016020">
    <property type="term" value="C:membrane"/>
    <property type="evidence" value="ECO:0007669"/>
    <property type="project" value="UniProtKB-SubCell"/>
</dbReference>
<feature type="transmembrane region" description="Helical" evidence="6">
    <location>
        <begin position="350"/>
        <end position="369"/>
    </location>
</feature>
<organism evidence="8 9">
    <name type="scientific">Aulographum hederae CBS 113979</name>
    <dbReference type="NCBI Taxonomy" id="1176131"/>
    <lineage>
        <taxon>Eukaryota</taxon>
        <taxon>Fungi</taxon>
        <taxon>Dikarya</taxon>
        <taxon>Ascomycota</taxon>
        <taxon>Pezizomycotina</taxon>
        <taxon>Dothideomycetes</taxon>
        <taxon>Pleosporomycetidae</taxon>
        <taxon>Aulographales</taxon>
        <taxon>Aulographaceae</taxon>
    </lineage>
</organism>
<feature type="region of interest" description="Disordered" evidence="5">
    <location>
        <begin position="431"/>
        <end position="467"/>
    </location>
</feature>
<gene>
    <name evidence="8" type="ORF">K402DRAFT_329368</name>
</gene>
<dbReference type="Proteomes" id="UP000800041">
    <property type="component" value="Unassembled WGS sequence"/>
</dbReference>
<dbReference type="SUPFAM" id="SSF103481">
    <property type="entry name" value="Multidrug resistance efflux transporter EmrE"/>
    <property type="match status" value="2"/>
</dbReference>
<sequence>MNEAFGLPLAGKKDGSTNTTAAEYLDIPISRGAIRAPSPDRVSNLSIEDIAQIRTGRSLLVPPHGTVRVPSRSPAPPRTWRGRLNAFWVRNYGLAMVLLAQVFGTLMNVTTRLLEIEGNEGKGMHPFQILFARMIITSTLSSTYMYYKRVPNFPFGPWNIRLLLLARGCAGFFGVFGMYYSLLYLPLADATVITFLAPSLACWACSILIKEPFTRMEQIAALISLFGVVLIARPTSFFSAFSSTDATGNSPAPSTADALPALNTTAAAHHPDAGNYDSVTPAQRAMGVGVAMVGVFGAASAYTTIRWIGKRAHPLITVNYYSAVVTIISTIMMFALPGVGFLLPKGGKEWFLLAVLGVCGFVMQLLLTAGLSYEKSSRATNMSYTQMLFALTFDKLVWGTTPGLLSIVGSSLILGSAIYVALHKEAGTKAKVERSSSEEEAGLVDGDEGNEGIGESSVHEVQLRTLR</sequence>
<evidence type="ECO:0000256" key="1">
    <source>
        <dbReference type="ARBA" id="ARBA00004141"/>
    </source>
</evidence>
<evidence type="ECO:0000313" key="8">
    <source>
        <dbReference type="EMBL" id="KAF1987970.1"/>
    </source>
</evidence>
<comment type="subcellular location">
    <subcellularLocation>
        <location evidence="1">Membrane</location>
        <topology evidence="1">Multi-pass membrane protein</topology>
    </subcellularLocation>
</comment>
<evidence type="ECO:0000259" key="7">
    <source>
        <dbReference type="Pfam" id="PF00892"/>
    </source>
</evidence>
<feature type="compositionally biased region" description="Basic and acidic residues" evidence="5">
    <location>
        <begin position="457"/>
        <end position="467"/>
    </location>
</feature>
<evidence type="ECO:0000256" key="4">
    <source>
        <dbReference type="ARBA" id="ARBA00023136"/>
    </source>
</evidence>
<feature type="transmembrane region" description="Helical" evidence="6">
    <location>
        <begin position="127"/>
        <end position="147"/>
    </location>
</feature>
<feature type="transmembrane region" description="Helical" evidence="6">
    <location>
        <begin position="285"/>
        <end position="308"/>
    </location>
</feature>
<feature type="transmembrane region" description="Helical" evidence="6">
    <location>
        <begin position="404"/>
        <end position="422"/>
    </location>
</feature>
<evidence type="ECO:0000256" key="3">
    <source>
        <dbReference type="ARBA" id="ARBA00022989"/>
    </source>
</evidence>
<keyword evidence="4 6" id="KW-0472">Membrane</keyword>
<keyword evidence="9" id="KW-1185">Reference proteome</keyword>
<proteinExistence type="predicted"/>
<dbReference type="EMBL" id="ML977150">
    <property type="protein sequence ID" value="KAF1987970.1"/>
    <property type="molecule type" value="Genomic_DNA"/>
</dbReference>
<feature type="transmembrane region" description="Helical" evidence="6">
    <location>
        <begin position="87"/>
        <end position="107"/>
    </location>
</feature>
<reference evidence="8" key="1">
    <citation type="journal article" date="2020" name="Stud. Mycol.">
        <title>101 Dothideomycetes genomes: a test case for predicting lifestyles and emergence of pathogens.</title>
        <authorList>
            <person name="Haridas S."/>
            <person name="Albert R."/>
            <person name="Binder M."/>
            <person name="Bloem J."/>
            <person name="Labutti K."/>
            <person name="Salamov A."/>
            <person name="Andreopoulos B."/>
            <person name="Baker S."/>
            <person name="Barry K."/>
            <person name="Bills G."/>
            <person name="Bluhm B."/>
            <person name="Cannon C."/>
            <person name="Castanera R."/>
            <person name="Culley D."/>
            <person name="Daum C."/>
            <person name="Ezra D."/>
            <person name="Gonzalez J."/>
            <person name="Henrissat B."/>
            <person name="Kuo A."/>
            <person name="Liang C."/>
            <person name="Lipzen A."/>
            <person name="Lutzoni F."/>
            <person name="Magnuson J."/>
            <person name="Mondo S."/>
            <person name="Nolan M."/>
            <person name="Ohm R."/>
            <person name="Pangilinan J."/>
            <person name="Park H.-J."/>
            <person name="Ramirez L."/>
            <person name="Alfaro M."/>
            <person name="Sun H."/>
            <person name="Tritt A."/>
            <person name="Yoshinaga Y."/>
            <person name="Zwiers L.-H."/>
            <person name="Turgeon B."/>
            <person name="Goodwin S."/>
            <person name="Spatafora J."/>
            <person name="Crous P."/>
            <person name="Grigoriev I."/>
        </authorList>
    </citation>
    <scope>NUCLEOTIDE SEQUENCE</scope>
    <source>
        <strain evidence="8">CBS 113979</strain>
    </source>
</reference>
<protein>
    <recommendedName>
        <fullName evidence="7">EamA domain-containing protein</fullName>
    </recommendedName>
</protein>
<dbReference type="OrthoDB" id="306876at2759"/>
<feature type="compositionally biased region" description="Acidic residues" evidence="5">
    <location>
        <begin position="438"/>
        <end position="450"/>
    </location>
</feature>
<keyword evidence="3 6" id="KW-1133">Transmembrane helix</keyword>
<feature type="transmembrane region" description="Helical" evidence="6">
    <location>
        <begin position="159"/>
        <end position="180"/>
    </location>
</feature>
<feature type="transmembrane region" description="Helical" evidence="6">
    <location>
        <begin position="192"/>
        <end position="209"/>
    </location>
</feature>
<dbReference type="PANTHER" id="PTHR22911:SF6">
    <property type="entry name" value="SOLUTE CARRIER FAMILY 35 MEMBER G1"/>
    <property type="match status" value="1"/>
</dbReference>
<evidence type="ECO:0000256" key="6">
    <source>
        <dbReference type="SAM" id="Phobius"/>
    </source>
</evidence>
<dbReference type="AlphaFoldDB" id="A0A6G1H4M3"/>
<feature type="domain" description="EamA" evidence="7">
    <location>
        <begin position="94"/>
        <end position="232"/>
    </location>
</feature>
<evidence type="ECO:0000313" key="9">
    <source>
        <dbReference type="Proteomes" id="UP000800041"/>
    </source>
</evidence>
<name>A0A6G1H4M3_9PEZI</name>
<evidence type="ECO:0000256" key="5">
    <source>
        <dbReference type="SAM" id="MobiDB-lite"/>
    </source>
</evidence>
<dbReference type="PANTHER" id="PTHR22911">
    <property type="entry name" value="ACYL-MALONYL CONDENSING ENZYME-RELATED"/>
    <property type="match status" value="1"/>
</dbReference>
<dbReference type="InterPro" id="IPR000620">
    <property type="entry name" value="EamA_dom"/>
</dbReference>
<dbReference type="InterPro" id="IPR037185">
    <property type="entry name" value="EmrE-like"/>
</dbReference>
<evidence type="ECO:0000256" key="2">
    <source>
        <dbReference type="ARBA" id="ARBA00022692"/>
    </source>
</evidence>
<accession>A0A6G1H4M3</accession>
<keyword evidence="2 6" id="KW-0812">Transmembrane</keyword>